<dbReference type="EMBL" id="OZ035825">
    <property type="protein sequence ID" value="CAL1601382.1"/>
    <property type="molecule type" value="Genomic_DNA"/>
</dbReference>
<dbReference type="Proteomes" id="UP001497482">
    <property type="component" value="Chromosome 3"/>
</dbReference>
<feature type="transmembrane region" description="Helical" evidence="1">
    <location>
        <begin position="173"/>
        <end position="192"/>
    </location>
</feature>
<name>A0AAV2LG75_KNICA</name>
<dbReference type="AlphaFoldDB" id="A0AAV2LG75"/>
<keyword evidence="2" id="KW-0732">Signal</keyword>
<evidence type="ECO:0000256" key="2">
    <source>
        <dbReference type="SAM" id="SignalP"/>
    </source>
</evidence>
<organism evidence="3 4">
    <name type="scientific">Knipowitschia caucasica</name>
    <name type="common">Caucasian dwarf goby</name>
    <name type="synonym">Pomatoschistus caucasicus</name>
    <dbReference type="NCBI Taxonomy" id="637954"/>
    <lineage>
        <taxon>Eukaryota</taxon>
        <taxon>Metazoa</taxon>
        <taxon>Chordata</taxon>
        <taxon>Craniata</taxon>
        <taxon>Vertebrata</taxon>
        <taxon>Euteleostomi</taxon>
        <taxon>Actinopterygii</taxon>
        <taxon>Neopterygii</taxon>
        <taxon>Teleostei</taxon>
        <taxon>Neoteleostei</taxon>
        <taxon>Acanthomorphata</taxon>
        <taxon>Gobiaria</taxon>
        <taxon>Gobiiformes</taxon>
        <taxon>Gobioidei</taxon>
        <taxon>Gobiidae</taxon>
        <taxon>Gobiinae</taxon>
        <taxon>Knipowitschia</taxon>
    </lineage>
</organism>
<keyword evidence="1" id="KW-0472">Membrane</keyword>
<proteinExistence type="predicted"/>
<reference evidence="3 4" key="1">
    <citation type="submission" date="2024-04" db="EMBL/GenBank/DDBJ databases">
        <authorList>
            <person name="Waldvogel A.-M."/>
            <person name="Schoenle A."/>
        </authorList>
    </citation>
    <scope>NUCLEOTIDE SEQUENCE [LARGE SCALE GENOMIC DNA]</scope>
</reference>
<evidence type="ECO:0000256" key="1">
    <source>
        <dbReference type="SAM" id="Phobius"/>
    </source>
</evidence>
<feature type="chain" id="PRO_5043842029" evidence="2">
    <location>
        <begin position="20"/>
        <end position="198"/>
    </location>
</feature>
<feature type="signal peptide" evidence="2">
    <location>
        <begin position="1"/>
        <end position="19"/>
    </location>
</feature>
<gene>
    <name evidence="3" type="ORF">KC01_LOCUS29364</name>
</gene>
<protein>
    <submittedName>
        <fullName evidence="3">Uncharacterized protein</fullName>
    </submittedName>
</protein>
<accession>A0AAV2LG75</accession>
<feature type="transmembrane region" description="Helical" evidence="1">
    <location>
        <begin position="75"/>
        <end position="95"/>
    </location>
</feature>
<evidence type="ECO:0000313" key="4">
    <source>
        <dbReference type="Proteomes" id="UP001497482"/>
    </source>
</evidence>
<keyword evidence="1" id="KW-0812">Transmembrane</keyword>
<evidence type="ECO:0000313" key="3">
    <source>
        <dbReference type="EMBL" id="CAL1601382.1"/>
    </source>
</evidence>
<sequence>MLKVTLLLGCLLSLAFVQGNLLRRARSYSSSSSGSSSEEGGNAASTIPPWAQKLFAMLLTATTPTTTTTFFPPTVVTMLKVSLILGCLLSLTVAVPLQKTMEHKRLARSSSEGSLLGSNSVTMLKGAVILCLLSLTVAGPLHRAEEHRCLSRSDSALQKGGFLTSTFSLLNPYFLQLFMSLFTTTTAITMATPNAASG</sequence>
<keyword evidence="4" id="KW-1185">Reference proteome</keyword>
<keyword evidence="1" id="KW-1133">Transmembrane helix</keyword>